<dbReference type="EMBL" id="BARW01034441">
    <property type="protein sequence ID" value="GAJ06459.1"/>
    <property type="molecule type" value="Genomic_DNA"/>
</dbReference>
<keyword evidence="2" id="KW-0418">Kinase</keyword>
<sequence length="211" mass="23725">DELEIRVKERTAELAKSNEDLCQEISKRKLAEDELRALSRRLVETQENERRAISRELHDQVGQSLTALSINLNIIQTQIPDKAPDLLQSRMDESLSLVEQTAERTRDVMANLRPPVLDDYGLVSALHWYGEQFATRTDIAVAVEGKEPVPRLDAQVENALFRIAQEALTNAAKHAKATQVTVTIEVDNGTLRMVVADDGVGFDPARRRNRC</sequence>
<protein>
    <recommendedName>
        <fullName evidence="6">Signal transduction histidine kinase subgroup 3 dimerisation and phosphoacceptor domain-containing protein</fullName>
    </recommendedName>
</protein>
<dbReference type="SUPFAM" id="SSF55874">
    <property type="entry name" value="ATPase domain of HSP90 chaperone/DNA topoisomerase II/histidine kinase"/>
    <property type="match status" value="1"/>
</dbReference>
<dbReference type="PANTHER" id="PTHR24421:SF58">
    <property type="entry name" value="SIGNAL TRANSDUCTION HISTIDINE-PROTEIN KINASE_PHOSPHATASE UHPB"/>
    <property type="match status" value="1"/>
</dbReference>
<dbReference type="CDD" id="cd16917">
    <property type="entry name" value="HATPase_UhpB-NarQ-NarX-like"/>
    <property type="match status" value="1"/>
</dbReference>
<dbReference type="Gene3D" id="3.30.565.10">
    <property type="entry name" value="Histidine kinase-like ATPase, C-terminal domain"/>
    <property type="match status" value="1"/>
</dbReference>
<proteinExistence type="predicted"/>
<gene>
    <name evidence="5" type="ORF">S12H4_53985</name>
</gene>
<evidence type="ECO:0000259" key="4">
    <source>
        <dbReference type="Pfam" id="PF07730"/>
    </source>
</evidence>
<evidence type="ECO:0000256" key="1">
    <source>
        <dbReference type="ARBA" id="ARBA00022679"/>
    </source>
</evidence>
<dbReference type="InterPro" id="IPR011712">
    <property type="entry name" value="Sig_transdc_His_kin_sub3_dim/P"/>
</dbReference>
<feature type="non-terminal residue" evidence="5">
    <location>
        <position position="1"/>
    </location>
</feature>
<evidence type="ECO:0000256" key="2">
    <source>
        <dbReference type="ARBA" id="ARBA00022777"/>
    </source>
</evidence>
<evidence type="ECO:0000313" key="5">
    <source>
        <dbReference type="EMBL" id="GAJ06459.1"/>
    </source>
</evidence>
<evidence type="ECO:0008006" key="6">
    <source>
        <dbReference type="Google" id="ProtNLM"/>
    </source>
</evidence>
<evidence type="ECO:0000259" key="3">
    <source>
        <dbReference type="Pfam" id="PF02518"/>
    </source>
</evidence>
<dbReference type="Pfam" id="PF02518">
    <property type="entry name" value="HATPase_c"/>
    <property type="match status" value="1"/>
</dbReference>
<dbReference type="Pfam" id="PF07730">
    <property type="entry name" value="HisKA_3"/>
    <property type="match status" value="1"/>
</dbReference>
<dbReference type="Gene3D" id="1.20.5.1930">
    <property type="match status" value="1"/>
</dbReference>
<dbReference type="GO" id="GO:0046983">
    <property type="term" value="F:protein dimerization activity"/>
    <property type="evidence" value="ECO:0007669"/>
    <property type="project" value="InterPro"/>
</dbReference>
<name>X1TMK2_9ZZZZ</name>
<accession>X1TMK2</accession>
<dbReference type="AlphaFoldDB" id="X1TMK2"/>
<organism evidence="5">
    <name type="scientific">marine sediment metagenome</name>
    <dbReference type="NCBI Taxonomy" id="412755"/>
    <lineage>
        <taxon>unclassified sequences</taxon>
        <taxon>metagenomes</taxon>
        <taxon>ecological metagenomes</taxon>
    </lineage>
</organism>
<dbReference type="InterPro" id="IPR003594">
    <property type="entry name" value="HATPase_dom"/>
</dbReference>
<dbReference type="PANTHER" id="PTHR24421">
    <property type="entry name" value="NITRATE/NITRITE SENSOR PROTEIN NARX-RELATED"/>
    <property type="match status" value="1"/>
</dbReference>
<keyword evidence="1" id="KW-0808">Transferase</keyword>
<dbReference type="GO" id="GO:0016020">
    <property type="term" value="C:membrane"/>
    <property type="evidence" value="ECO:0007669"/>
    <property type="project" value="InterPro"/>
</dbReference>
<dbReference type="InterPro" id="IPR036890">
    <property type="entry name" value="HATPase_C_sf"/>
</dbReference>
<reference evidence="5" key="1">
    <citation type="journal article" date="2014" name="Front. Microbiol.">
        <title>High frequency of phylogenetically diverse reductive dehalogenase-homologous genes in deep subseafloor sedimentary metagenomes.</title>
        <authorList>
            <person name="Kawai M."/>
            <person name="Futagami T."/>
            <person name="Toyoda A."/>
            <person name="Takaki Y."/>
            <person name="Nishi S."/>
            <person name="Hori S."/>
            <person name="Arai W."/>
            <person name="Tsubouchi T."/>
            <person name="Morono Y."/>
            <person name="Uchiyama I."/>
            <person name="Ito T."/>
            <person name="Fujiyama A."/>
            <person name="Inagaki F."/>
            <person name="Takami H."/>
        </authorList>
    </citation>
    <scope>NUCLEOTIDE SEQUENCE</scope>
    <source>
        <strain evidence="5">Expedition CK06-06</strain>
    </source>
</reference>
<dbReference type="GO" id="GO:0000155">
    <property type="term" value="F:phosphorelay sensor kinase activity"/>
    <property type="evidence" value="ECO:0007669"/>
    <property type="project" value="InterPro"/>
</dbReference>
<feature type="domain" description="Histidine kinase/HSP90-like ATPase" evidence="3">
    <location>
        <begin position="156"/>
        <end position="207"/>
    </location>
</feature>
<dbReference type="InterPro" id="IPR050482">
    <property type="entry name" value="Sensor_HK_TwoCompSys"/>
</dbReference>
<comment type="caution">
    <text evidence="5">The sequence shown here is derived from an EMBL/GenBank/DDBJ whole genome shotgun (WGS) entry which is preliminary data.</text>
</comment>
<feature type="domain" description="Signal transduction histidine kinase subgroup 3 dimerisation and phosphoacceptor" evidence="4">
    <location>
        <begin position="49"/>
        <end position="117"/>
    </location>
</feature>